<accession>A0A443RZY7</accession>
<dbReference type="AlphaFoldDB" id="A0A443RZY7"/>
<feature type="compositionally biased region" description="Acidic residues" evidence="1">
    <location>
        <begin position="130"/>
        <end position="146"/>
    </location>
</feature>
<keyword evidence="3" id="KW-1185">Reference proteome</keyword>
<comment type="caution">
    <text evidence="2">The sequence shown here is derived from an EMBL/GenBank/DDBJ whole genome shotgun (WGS) entry which is preliminary data.</text>
</comment>
<evidence type="ECO:0000313" key="2">
    <source>
        <dbReference type="EMBL" id="RWS20849.1"/>
    </source>
</evidence>
<dbReference type="Gene3D" id="3.40.50.300">
    <property type="entry name" value="P-loop containing nucleotide triphosphate hydrolases"/>
    <property type="match status" value="1"/>
</dbReference>
<dbReference type="Proteomes" id="UP000288716">
    <property type="component" value="Unassembled WGS sequence"/>
</dbReference>
<sequence>RVTEDISSPGKPESAQRSQFPLDLAYALTIHKAQGLTLKRVYVDLSHIWESGQAYVAISRIEDPSQLKIMNYNKNKIMLHPYYKAVLEWIYNHSQIGEYSGNIKRFSMPAPNPPKYFGEKGDENVNYYPDSEDESDQGADSDSEISDPEIDIEALQIKSPVKPRLSVPVHEEVPAEDTSFTVRQIDVNEPSQEEFNAVIAYMQRLNTPISKLEIECMHFLDEVRTIFLDGNLADPLMFRDFCRAKMNEARIVDLHKRVFKLLLTAHVAHNIHNGEANYMQDLDKYHPIIRQNYYIEKTLADGDCLYSSVSNLLLHNPNFTAIIRTACVATFFIFFDYFFRQDNSDTTTRRMMKNIAGWKEWANDEVFQLISIATFRPFHNFCITTSVQTFNPNSIPPEIPRADAYNFVKAFNNYRITHFFSMNKCYPIVVYGDLVTKEWFTKRTPLRLAYHTNHFCNMVSKHGRRALKIVPYHVHYALPFNQQEMEKYMNFIKTVTGIDIRTTPLHQQERYESDVQLPEPRVHWDECIFQRYIRPPSPPIHPPQEINIE</sequence>
<dbReference type="CDD" id="cd18809">
    <property type="entry name" value="SF1_C_RecD"/>
    <property type="match status" value="1"/>
</dbReference>
<dbReference type="CDD" id="cd22744">
    <property type="entry name" value="OTU"/>
    <property type="match status" value="1"/>
</dbReference>
<organism evidence="2 3">
    <name type="scientific">Leptotrombidium deliense</name>
    <dbReference type="NCBI Taxonomy" id="299467"/>
    <lineage>
        <taxon>Eukaryota</taxon>
        <taxon>Metazoa</taxon>
        <taxon>Ecdysozoa</taxon>
        <taxon>Arthropoda</taxon>
        <taxon>Chelicerata</taxon>
        <taxon>Arachnida</taxon>
        <taxon>Acari</taxon>
        <taxon>Acariformes</taxon>
        <taxon>Trombidiformes</taxon>
        <taxon>Prostigmata</taxon>
        <taxon>Anystina</taxon>
        <taxon>Parasitengona</taxon>
        <taxon>Trombiculoidea</taxon>
        <taxon>Trombiculidae</taxon>
        <taxon>Leptotrombidium</taxon>
    </lineage>
</organism>
<gene>
    <name evidence="2" type="ORF">B4U80_05192</name>
</gene>
<proteinExistence type="predicted"/>
<feature type="non-terminal residue" evidence="2">
    <location>
        <position position="1"/>
    </location>
</feature>
<dbReference type="OrthoDB" id="6537871at2759"/>
<dbReference type="PANTHER" id="PTHR47642:SF5">
    <property type="entry name" value="ATP-DEPENDENT DNA HELICASE"/>
    <property type="match status" value="1"/>
</dbReference>
<feature type="region of interest" description="Disordered" evidence="1">
    <location>
        <begin position="114"/>
        <end position="146"/>
    </location>
</feature>
<dbReference type="InterPro" id="IPR051055">
    <property type="entry name" value="PIF1_helicase"/>
</dbReference>
<dbReference type="STRING" id="299467.A0A443RZY7"/>
<name>A0A443RZY7_9ACAR</name>
<dbReference type="EMBL" id="NCKV01015156">
    <property type="protein sequence ID" value="RWS20849.1"/>
    <property type="molecule type" value="Genomic_DNA"/>
</dbReference>
<dbReference type="Gene3D" id="3.90.70.80">
    <property type="match status" value="1"/>
</dbReference>
<protein>
    <submittedName>
        <fullName evidence="2">DNA repair and recombination protein pif1-like protein</fullName>
    </submittedName>
</protein>
<dbReference type="InterPro" id="IPR027417">
    <property type="entry name" value="P-loop_NTPase"/>
</dbReference>
<dbReference type="VEuPathDB" id="VectorBase:LDEU011191"/>
<evidence type="ECO:0000313" key="3">
    <source>
        <dbReference type="Proteomes" id="UP000288716"/>
    </source>
</evidence>
<dbReference type="PANTHER" id="PTHR47642">
    <property type="entry name" value="ATP-DEPENDENT DNA HELICASE"/>
    <property type="match status" value="1"/>
</dbReference>
<dbReference type="SUPFAM" id="SSF52540">
    <property type="entry name" value="P-loop containing nucleoside triphosphate hydrolases"/>
    <property type="match status" value="1"/>
</dbReference>
<evidence type="ECO:0000256" key="1">
    <source>
        <dbReference type="SAM" id="MobiDB-lite"/>
    </source>
</evidence>
<reference evidence="2 3" key="1">
    <citation type="journal article" date="2018" name="Gigascience">
        <title>Genomes of trombidid mites reveal novel predicted allergens and laterally-transferred genes associated with secondary metabolism.</title>
        <authorList>
            <person name="Dong X."/>
            <person name="Chaisiri K."/>
            <person name="Xia D."/>
            <person name="Armstrong S.D."/>
            <person name="Fang Y."/>
            <person name="Donnelly M.J."/>
            <person name="Kadowaki T."/>
            <person name="McGarry J.W."/>
            <person name="Darby A.C."/>
            <person name="Makepeace B.L."/>
        </authorList>
    </citation>
    <scope>NUCLEOTIDE SEQUENCE [LARGE SCALE GENOMIC DNA]</scope>
    <source>
        <strain evidence="2">UoL-UT</strain>
    </source>
</reference>